<dbReference type="FunFam" id="3.40.50.150:FF:000003">
    <property type="entry name" value="Blast:Protein arginine N-methyltransferase 1"/>
    <property type="match status" value="1"/>
</dbReference>
<proteinExistence type="predicted"/>
<keyword evidence="13" id="KW-0175">Coiled coil</keyword>
<dbReference type="CDD" id="cd02440">
    <property type="entry name" value="AdoMet_MTases"/>
    <property type="match status" value="1"/>
</dbReference>
<comment type="subcellular location">
    <subcellularLocation>
        <location evidence="1">Cytoplasm</location>
        <location evidence="1">Cytosol</location>
    </subcellularLocation>
</comment>
<dbReference type="PANTHER" id="PTHR11006">
    <property type="entry name" value="PROTEIN ARGININE N-METHYLTRANSFERASE"/>
    <property type="match status" value="1"/>
</dbReference>
<evidence type="ECO:0000259" key="15">
    <source>
        <dbReference type="PROSITE" id="PS00028"/>
    </source>
</evidence>
<evidence type="ECO:0000313" key="16">
    <source>
        <dbReference type="EMBL" id="JAV07650.1"/>
    </source>
</evidence>
<name>A0A1L8DMT1_9DIPT</name>
<evidence type="ECO:0000256" key="10">
    <source>
        <dbReference type="ARBA" id="ARBA00047384"/>
    </source>
</evidence>
<dbReference type="Pfam" id="PF13847">
    <property type="entry name" value="Methyltransf_31"/>
    <property type="match status" value="1"/>
</dbReference>
<dbReference type="PROSITE" id="PS00028">
    <property type="entry name" value="ZINC_FINGER_C2H2_1"/>
    <property type="match status" value="1"/>
</dbReference>
<dbReference type="InterPro" id="IPR036236">
    <property type="entry name" value="Znf_C2H2_sf"/>
</dbReference>
<evidence type="ECO:0000256" key="12">
    <source>
        <dbReference type="PROSITE-ProRule" id="PRU01015"/>
    </source>
</evidence>
<evidence type="ECO:0000256" key="7">
    <source>
        <dbReference type="ARBA" id="ARBA00022723"/>
    </source>
</evidence>
<dbReference type="GO" id="GO:0042054">
    <property type="term" value="F:histone methyltransferase activity"/>
    <property type="evidence" value="ECO:0007669"/>
    <property type="project" value="TreeGrafter"/>
</dbReference>
<reference evidence="16" key="1">
    <citation type="submission" date="2016-12" db="EMBL/GenBank/DDBJ databases">
        <title>An insight into the sialome and mialome of the sand fly, Nyssomyia neivai.</title>
        <authorList>
            <person name="Sebastian V."/>
            <person name="Goulart T.M."/>
            <person name="Oliveira W."/>
            <person name="Calvo E."/>
            <person name="Oliveira L.F."/>
            <person name="Pinto M.C."/>
            <person name="Rosselino A.M."/>
            <person name="Ribeiro J.M."/>
        </authorList>
    </citation>
    <scope>NUCLEOTIDE SEQUENCE</scope>
</reference>
<keyword evidence="6 12" id="KW-0949">S-adenosyl-L-methionine</keyword>
<comment type="catalytic activity">
    <reaction evidence="11">
        <text>L-arginyl-[protein] + S-adenosyl-L-methionine = N(omega)-methyl-L-arginyl-[protein] + S-adenosyl-L-homocysteine + H(+)</text>
        <dbReference type="Rhea" id="RHEA:48100"/>
        <dbReference type="Rhea" id="RHEA-COMP:10532"/>
        <dbReference type="Rhea" id="RHEA-COMP:11990"/>
        <dbReference type="ChEBI" id="CHEBI:15378"/>
        <dbReference type="ChEBI" id="CHEBI:29965"/>
        <dbReference type="ChEBI" id="CHEBI:57856"/>
        <dbReference type="ChEBI" id="CHEBI:59789"/>
        <dbReference type="ChEBI" id="CHEBI:65280"/>
    </reaction>
    <physiologicalReaction direction="left-to-right" evidence="11">
        <dbReference type="Rhea" id="RHEA:48101"/>
    </physiologicalReaction>
</comment>
<keyword evidence="3" id="KW-0963">Cytoplasm</keyword>
<dbReference type="EMBL" id="GFDF01006434">
    <property type="protein sequence ID" value="JAV07650.1"/>
    <property type="molecule type" value="Transcribed_RNA"/>
</dbReference>
<dbReference type="GO" id="GO:0005634">
    <property type="term" value="C:nucleus"/>
    <property type="evidence" value="ECO:0007669"/>
    <property type="project" value="TreeGrafter"/>
</dbReference>
<feature type="region of interest" description="Disordered" evidence="14">
    <location>
        <begin position="1"/>
        <end position="21"/>
    </location>
</feature>
<evidence type="ECO:0000256" key="6">
    <source>
        <dbReference type="ARBA" id="ARBA00022691"/>
    </source>
</evidence>
<dbReference type="GO" id="GO:0008270">
    <property type="term" value="F:zinc ion binding"/>
    <property type="evidence" value="ECO:0007669"/>
    <property type="project" value="UniProtKB-KW"/>
</dbReference>
<dbReference type="EC" id="2.1.1.319" evidence="2"/>
<keyword evidence="5 12" id="KW-0808">Transferase</keyword>
<dbReference type="InterPro" id="IPR025714">
    <property type="entry name" value="Methyltranfer_dom"/>
</dbReference>
<evidence type="ECO:0000256" key="1">
    <source>
        <dbReference type="ARBA" id="ARBA00004514"/>
    </source>
</evidence>
<evidence type="ECO:0000256" key="4">
    <source>
        <dbReference type="ARBA" id="ARBA00022603"/>
    </source>
</evidence>
<evidence type="ECO:0000256" key="8">
    <source>
        <dbReference type="ARBA" id="ARBA00022771"/>
    </source>
</evidence>
<keyword evidence="7" id="KW-0479">Metal-binding</keyword>
<dbReference type="Gene3D" id="3.40.50.150">
    <property type="entry name" value="Vaccinia Virus protein VP39"/>
    <property type="match status" value="1"/>
</dbReference>
<dbReference type="GO" id="GO:0005829">
    <property type="term" value="C:cytosol"/>
    <property type="evidence" value="ECO:0007669"/>
    <property type="project" value="UniProtKB-SubCell"/>
</dbReference>
<dbReference type="PROSITE" id="PS51678">
    <property type="entry name" value="SAM_MT_PRMT"/>
    <property type="match status" value="1"/>
</dbReference>
<dbReference type="GO" id="GO:0035242">
    <property type="term" value="F:protein-arginine omega-N asymmetric methyltransferase activity"/>
    <property type="evidence" value="ECO:0007669"/>
    <property type="project" value="UniProtKB-EC"/>
</dbReference>
<dbReference type="InterPro" id="IPR055135">
    <property type="entry name" value="PRMT_dom"/>
</dbReference>
<evidence type="ECO:0000256" key="2">
    <source>
        <dbReference type="ARBA" id="ARBA00011925"/>
    </source>
</evidence>
<dbReference type="InterPro" id="IPR025799">
    <property type="entry name" value="Arg_MeTrfase"/>
</dbReference>
<dbReference type="PANTHER" id="PTHR11006:SF53">
    <property type="entry name" value="PROTEIN ARGININE N-METHYLTRANSFERASE 3"/>
    <property type="match status" value="1"/>
</dbReference>
<dbReference type="SUPFAM" id="SSF53335">
    <property type="entry name" value="S-adenosyl-L-methionine-dependent methyltransferases"/>
    <property type="match status" value="1"/>
</dbReference>
<dbReference type="AlphaFoldDB" id="A0A1L8DMT1"/>
<evidence type="ECO:0000256" key="9">
    <source>
        <dbReference type="ARBA" id="ARBA00022833"/>
    </source>
</evidence>
<dbReference type="SUPFAM" id="SSF57667">
    <property type="entry name" value="beta-beta-alpha zinc fingers"/>
    <property type="match status" value="1"/>
</dbReference>
<dbReference type="InterPro" id="IPR029063">
    <property type="entry name" value="SAM-dependent_MTases_sf"/>
</dbReference>
<feature type="domain" description="C2H2-type" evidence="15">
    <location>
        <begin position="33"/>
        <end position="54"/>
    </location>
</feature>
<evidence type="ECO:0000256" key="3">
    <source>
        <dbReference type="ARBA" id="ARBA00022490"/>
    </source>
</evidence>
<keyword evidence="9" id="KW-0862">Zinc</keyword>
<evidence type="ECO:0000256" key="5">
    <source>
        <dbReference type="ARBA" id="ARBA00022679"/>
    </source>
</evidence>
<organism evidence="16">
    <name type="scientific">Nyssomyia neivai</name>
    <dbReference type="NCBI Taxonomy" id="330878"/>
    <lineage>
        <taxon>Eukaryota</taxon>
        <taxon>Metazoa</taxon>
        <taxon>Ecdysozoa</taxon>
        <taxon>Arthropoda</taxon>
        <taxon>Hexapoda</taxon>
        <taxon>Insecta</taxon>
        <taxon>Pterygota</taxon>
        <taxon>Neoptera</taxon>
        <taxon>Endopterygota</taxon>
        <taxon>Diptera</taxon>
        <taxon>Nematocera</taxon>
        <taxon>Psychodoidea</taxon>
        <taxon>Psychodidae</taxon>
        <taxon>Nyssomyia</taxon>
    </lineage>
</organism>
<dbReference type="InterPro" id="IPR049482">
    <property type="entry name" value="ANM3-like_C2H2_Zf"/>
</dbReference>
<sequence length="516" mass="59509">MSQEDQEGNCAISDGDSSDGWNEMEENDESVVCLFCESTFSSIDDAFRHLEYAHNFDIMLLQEIYAMDQYSYIKMINFIVAQRCRPEDFGGSKDCQWSDEKYLQPPVDEKMQNWLTFDFEHYVEEAARKKQKESSISETETITVKVLEFTKLQNALKLSVQKNQDLEDTNKQLQDIIEGLRKSAIAALEEEDEECEKVVKPFKDDESYFTSYSHYAIHQEMLCDKVRTLSYKNAIEMNSSSLKGKVVLDLGCGTGILSLFASQAGARKVISVDQSDIIYQAMDIAKRNNFENIKFHKGRIEEVNLPDKVDVILSEWMGYFLLFEGMLDSVIYARDNYLSPGGLLLPNRCNISLVGSGDLERHRERIGFWQKVYGFDMSSMKEDVLREASVEVCDPMQIITEPNTIADFNLMTVDTNCYSFSYDFKLRVRRGTHLTSLVGYFDTFFDLPDNPVKFSTGPHVTPTHWKQVVFFLPRPMEVISGDYISGKFQCQRNPHDTRSLLITIRINDQELQYDFM</sequence>
<comment type="catalytic activity">
    <reaction evidence="10">
        <text>L-arginyl-[protein] + 2 S-adenosyl-L-methionine = N(omega),N(omega)-dimethyl-L-arginyl-[protein] + 2 S-adenosyl-L-homocysteine + 2 H(+)</text>
        <dbReference type="Rhea" id="RHEA:48096"/>
        <dbReference type="Rhea" id="RHEA-COMP:10532"/>
        <dbReference type="Rhea" id="RHEA-COMP:11991"/>
        <dbReference type="ChEBI" id="CHEBI:15378"/>
        <dbReference type="ChEBI" id="CHEBI:29965"/>
        <dbReference type="ChEBI" id="CHEBI:57856"/>
        <dbReference type="ChEBI" id="CHEBI:59789"/>
        <dbReference type="ChEBI" id="CHEBI:61897"/>
        <dbReference type="EC" id="2.1.1.319"/>
    </reaction>
    <physiologicalReaction direction="left-to-right" evidence="10">
        <dbReference type="Rhea" id="RHEA:48097"/>
    </physiologicalReaction>
</comment>
<evidence type="ECO:0000256" key="11">
    <source>
        <dbReference type="ARBA" id="ARBA00049303"/>
    </source>
</evidence>
<keyword evidence="8" id="KW-0863">Zinc-finger</keyword>
<evidence type="ECO:0000256" key="13">
    <source>
        <dbReference type="SAM" id="Coils"/>
    </source>
</evidence>
<dbReference type="Gene3D" id="2.70.160.11">
    <property type="entry name" value="Hnrnp arginine n-methyltransferase1"/>
    <property type="match status" value="1"/>
</dbReference>
<evidence type="ECO:0000256" key="14">
    <source>
        <dbReference type="SAM" id="MobiDB-lite"/>
    </source>
</evidence>
<accession>A0A1L8DMT1</accession>
<feature type="coiled-coil region" evidence="13">
    <location>
        <begin position="156"/>
        <end position="183"/>
    </location>
</feature>
<dbReference type="Pfam" id="PF22528">
    <property type="entry name" value="PRMT_C"/>
    <property type="match status" value="1"/>
</dbReference>
<dbReference type="Pfam" id="PF21137">
    <property type="entry name" value="ANM3_C2H2_Zf"/>
    <property type="match status" value="1"/>
</dbReference>
<dbReference type="GO" id="GO:0032259">
    <property type="term" value="P:methylation"/>
    <property type="evidence" value="ECO:0007669"/>
    <property type="project" value="UniProtKB-KW"/>
</dbReference>
<protein>
    <recommendedName>
        <fullName evidence="2">type I protein arginine methyltransferase</fullName>
        <ecNumber evidence="2">2.1.1.319</ecNumber>
    </recommendedName>
</protein>
<keyword evidence="4 12" id="KW-0489">Methyltransferase</keyword>
<dbReference type="InterPro" id="IPR013087">
    <property type="entry name" value="Znf_C2H2_type"/>
</dbReference>